<name>A0ABP1R8Z4_9HEXA</name>
<organism evidence="1 2">
    <name type="scientific">Orchesella dallaii</name>
    <dbReference type="NCBI Taxonomy" id="48710"/>
    <lineage>
        <taxon>Eukaryota</taxon>
        <taxon>Metazoa</taxon>
        <taxon>Ecdysozoa</taxon>
        <taxon>Arthropoda</taxon>
        <taxon>Hexapoda</taxon>
        <taxon>Collembola</taxon>
        <taxon>Entomobryomorpha</taxon>
        <taxon>Entomobryoidea</taxon>
        <taxon>Orchesellidae</taxon>
        <taxon>Orchesellinae</taxon>
        <taxon>Orchesella</taxon>
    </lineage>
</organism>
<dbReference type="Proteomes" id="UP001642540">
    <property type="component" value="Unassembled WGS sequence"/>
</dbReference>
<keyword evidence="2" id="KW-1185">Reference proteome</keyword>
<reference evidence="1 2" key="1">
    <citation type="submission" date="2024-08" db="EMBL/GenBank/DDBJ databases">
        <authorList>
            <person name="Cucini C."/>
            <person name="Frati F."/>
        </authorList>
    </citation>
    <scope>NUCLEOTIDE SEQUENCE [LARGE SCALE GENOMIC DNA]</scope>
</reference>
<evidence type="ECO:0000313" key="1">
    <source>
        <dbReference type="EMBL" id="CAL8121136.1"/>
    </source>
</evidence>
<accession>A0ABP1R8Z4</accession>
<proteinExistence type="predicted"/>
<dbReference type="EMBL" id="CAXLJM020000065">
    <property type="protein sequence ID" value="CAL8121136.1"/>
    <property type="molecule type" value="Genomic_DNA"/>
</dbReference>
<protein>
    <submittedName>
        <fullName evidence="1">Uncharacterized protein</fullName>
    </submittedName>
</protein>
<evidence type="ECO:0000313" key="2">
    <source>
        <dbReference type="Proteomes" id="UP001642540"/>
    </source>
</evidence>
<sequence length="215" mass="24699">MPSTDVGFTPPSYKATDDFLKRMARISETPFHPMPAKHLVSRYMITAAGDFNFDIPAKHDKAVSIGFFWYDHVIVRRQCCGLLIVNNTEGYAALLDKNPNTCMIQVVQRFLHSQCHPNVMNDFRIVDMPAFVNPILKGSSLLAAVAMYNWVHENSIKIAFRGRFPSESQLYDMGLWAFPRSFRRLFNVRIITNLNREEPEVSGSPNDPMWERFGH</sequence>
<gene>
    <name evidence="1" type="ORF">ODALV1_LOCUS19236</name>
</gene>
<comment type="caution">
    <text evidence="1">The sequence shown here is derived from an EMBL/GenBank/DDBJ whole genome shotgun (WGS) entry which is preliminary data.</text>
</comment>